<keyword evidence="3" id="KW-1185">Reference proteome</keyword>
<accession>A0ABX8KZU9</accession>
<sequence>MHLSLEYLLVLGIVGFYIYDSTYLYFYNEFIIKKGFKHSFKAQFISKKLNFLSKYLVIFEFFLPYQLVFKCSWRLNDFKNQVLSREDIENIQLITATLKPLQFVNIILFILILILLPIIFLLKLNYVILAITITTIYFLNLINIFYVISKRKKLKLSWSKVSQLALDTFLCPPFSLNLLRKISLNYAVKSEGTLLAKQILTKKGYQEFLNNILKDLKVLKSISNQESISKIEHKEQQLIASKDLSYKNE</sequence>
<evidence type="ECO:0000313" key="3">
    <source>
        <dbReference type="Proteomes" id="UP000683517"/>
    </source>
</evidence>
<proteinExistence type="predicted"/>
<evidence type="ECO:0008006" key="4">
    <source>
        <dbReference type="Google" id="ProtNLM"/>
    </source>
</evidence>
<dbReference type="Proteomes" id="UP000683517">
    <property type="component" value="Chromosome"/>
</dbReference>
<feature type="transmembrane region" description="Helical" evidence="1">
    <location>
        <begin position="6"/>
        <end position="27"/>
    </location>
</feature>
<keyword evidence="1" id="KW-0472">Membrane</keyword>
<dbReference type="EMBL" id="CP077365">
    <property type="protein sequence ID" value="QXB45229.1"/>
    <property type="molecule type" value="Genomic_DNA"/>
</dbReference>
<dbReference type="RefSeq" id="WP_216984445.1">
    <property type="nucleotide sequence ID" value="NZ_CP077365.1"/>
</dbReference>
<feature type="transmembrane region" description="Helical" evidence="1">
    <location>
        <begin position="128"/>
        <end position="148"/>
    </location>
</feature>
<organism evidence="2 3">
    <name type="scientific">Acinetobacter seifertii</name>
    <dbReference type="NCBI Taxonomy" id="1530123"/>
    <lineage>
        <taxon>Bacteria</taxon>
        <taxon>Pseudomonadati</taxon>
        <taxon>Pseudomonadota</taxon>
        <taxon>Gammaproteobacteria</taxon>
        <taxon>Moraxellales</taxon>
        <taxon>Moraxellaceae</taxon>
        <taxon>Acinetobacter</taxon>
        <taxon>Acinetobacter calcoaceticus/baumannii complex</taxon>
    </lineage>
</organism>
<gene>
    <name evidence="2" type="ORF">I6L30_12305</name>
</gene>
<evidence type="ECO:0000313" key="2">
    <source>
        <dbReference type="EMBL" id="QXB45229.1"/>
    </source>
</evidence>
<keyword evidence="1" id="KW-1133">Transmembrane helix</keyword>
<name>A0ABX8KZU9_9GAMM</name>
<feature type="transmembrane region" description="Helical" evidence="1">
    <location>
        <begin position="103"/>
        <end position="122"/>
    </location>
</feature>
<keyword evidence="1" id="KW-0812">Transmembrane</keyword>
<evidence type="ECO:0000256" key="1">
    <source>
        <dbReference type="SAM" id="Phobius"/>
    </source>
</evidence>
<reference evidence="2 3" key="1">
    <citation type="submission" date="2021-06" db="EMBL/GenBank/DDBJ databases">
        <title>FDA dAtabase for Regulatory Grade micrObial Sequences (FDA-ARGOS): Supporting development and validation of Infectious Disease Dx tests.</title>
        <authorList>
            <person name="Sproer C."/>
            <person name="Gronow S."/>
            <person name="Severitt S."/>
            <person name="Schroder I."/>
            <person name="Tallon L."/>
            <person name="Sadzewicz L."/>
            <person name="Zhao X."/>
            <person name="Boylan J."/>
            <person name="Ott S."/>
            <person name="Bowen H."/>
            <person name="Vavikolanu K."/>
            <person name="Mehta A."/>
            <person name="Aluvathingal J."/>
            <person name="Nadendla S."/>
            <person name="Lowell S."/>
            <person name="Myers T."/>
            <person name="Yan Y."/>
        </authorList>
    </citation>
    <scope>NUCLEOTIDE SEQUENCE [LARGE SCALE GENOMIC DNA]</scope>
    <source>
        <strain evidence="2 3">FDAARGOS 1400</strain>
    </source>
</reference>
<protein>
    <recommendedName>
        <fullName evidence="4">Transmembrane protein</fullName>
    </recommendedName>
</protein>